<gene>
    <name evidence="1" type="ORF">PQR01_35695</name>
</gene>
<accession>A0ACC7NMB0</accession>
<comment type="caution">
    <text evidence="1">The sequence shown here is derived from an EMBL/GenBank/DDBJ whole genome shotgun (WGS) entry which is preliminary data.</text>
</comment>
<protein>
    <submittedName>
        <fullName evidence="1">Fumarylacetoacetate hydrolase family protein</fullName>
    </submittedName>
</protein>
<sequence>MKLIRYGAVGAEKPGLIAADGTIRSLSPVIGDIGPDQLAPESLRALAGLDTSALPVVEGDVRYGVPVAGIREVVAIGLNYKQHAIEAGMKIPTEPMIFSKAVASLSGANDDILLYRGSETTDWEVELGIVIGRDCDHVSQEEALNYVAGYVNVNDVSERTWQIDRGGQFFKGKSAKSFCPVGPWLVTADEVGDPQKLGLRLTVNGETMQDGNTSDMIFPVAEIISCVSHHLPLRAGDLIITGTPAGVGMGFNPRKYLKAGDVVEQEVDGLGVQRHQVVSHSK</sequence>
<keyword evidence="1" id="KW-0378">Hydrolase</keyword>
<organism evidence="1 2">
    <name type="scientific">Paraburkholderia rhynchosiae</name>
    <dbReference type="NCBI Taxonomy" id="487049"/>
    <lineage>
        <taxon>Bacteria</taxon>
        <taxon>Pseudomonadati</taxon>
        <taxon>Pseudomonadota</taxon>
        <taxon>Betaproteobacteria</taxon>
        <taxon>Burkholderiales</taxon>
        <taxon>Burkholderiaceae</taxon>
        <taxon>Paraburkholderia</taxon>
    </lineage>
</organism>
<evidence type="ECO:0000313" key="2">
    <source>
        <dbReference type="Proteomes" id="UP001629235"/>
    </source>
</evidence>
<name>A0ACC7NMB0_9BURK</name>
<reference evidence="1 2" key="1">
    <citation type="journal article" date="2024" name="Chem. Sci.">
        <title>Discovery of megapolipeptins by genome mining of a Burkholderiales bacteria collection.</title>
        <authorList>
            <person name="Paulo B.S."/>
            <person name="Recchia M.J.J."/>
            <person name="Lee S."/>
            <person name="Fergusson C.H."/>
            <person name="Romanowski S.B."/>
            <person name="Hernandez A."/>
            <person name="Krull N."/>
            <person name="Liu D.Y."/>
            <person name="Cavanagh H."/>
            <person name="Bos A."/>
            <person name="Gray C.A."/>
            <person name="Murphy B.T."/>
            <person name="Linington R.G."/>
            <person name="Eustaquio A.S."/>
        </authorList>
    </citation>
    <scope>NUCLEOTIDE SEQUENCE [LARGE SCALE GENOMIC DNA]</scope>
    <source>
        <strain evidence="1 2">RL18-126-BIB-B</strain>
    </source>
</reference>
<evidence type="ECO:0000313" key="1">
    <source>
        <dbReference type="EMBL" id="MFM0108617.1"/>
    </source>
</evidence>
<keyword evidence="2" id="KW-1185">Reference proteome</keyword>
<dbReference type="EMBL" id="JAQQDW010000128">
    <property type="protein sequence ID" value="MFM0108617.1"/>
    <property type="molecule type" value="Genomic_DNA"/>
</dbReference>
<proteinExistence type="predicted"/>
<dbReference type="Proteomes" id="UP001629235">
    <property type="component" value="Unassembled WGS sequence"/>
</dbReference>